<protein>
    <submittedName>
        <fullName evidence="4">Histidinol-phosphate transaminase</fullName>
        <ecNumber evidence="4">2.6.1.9</ecNumber>
    </submittedName>
</protein>
<dbReference type="PANTHER" id="PTHR42885:SF1">
    <property type="entry name" value="THREONINE-PHOSPHATE DECARBOXYLASE"/>
    <property type="match status" value="1"/>
</dbReference>
<keyword evidence="4" id="KW-0032">Aminotransferase</keyword>
<name>A0AAW7XBG5_9GAMM</name>
<keyword evidence="2" id="KW-0663">Pyridoxal phosphate</keyword>
<accession>A0AAW7XBG5</accession>
<keyword evidence="4" id="KW-0808">Transferase</keyword>
<dbReference type="Pfam" id="PF00155">
    <property type="entry name" value="Aminotran_1_2"/>
    <property type="match status" value="1"/>
</dbReference>
<dbReference type="PANTHER" id="PTHR42885">
    <property type="entry name" value="HISTIDINOL-PHOSPHATE AMINOTRANSFERASE-RELATED"/>
    <property type="match status" value="1"/>
</dbReference>
<dbReference type="GO" id="GO:0004400">
    <property type="term" value="F:histidinol-phosphate transaminase activity"/>
    <property type="evidence" value="ECO:0007669"/>
    <property type="project" value="UniProtKB-EC"/>
</dbReference>
<evidence type="ECO:0000256" key="1">
    <source>
        <dbReference type="ARBA" id="ARBA00001933"/>
    </source>
</evidence>
<evidence type="ECO:0000313" key="4">
    <source>
        <dbReference type="EMBL" id="MDO6424565.1"/>
    </source>
</evidence>
<dbReference type="Proteomes" id="UP001169760">
    <property type="component" value="Unassembled WGS sequence"/>
</dbReference>
<evidence type="ECO:0000256" key="2">
    <source>
        <dbReference type="ARBA" id="ARBA00022898"/>
    </source>
</evidence>
<dbReference type="InterPro" id="IPR015421">
    <property type="entry name" value="PyrdxlP-dep_Trfase_major"/>
</dbReference>
<dbReference type="InterPro" id="IPR015424">
    <property type="entry name" value="PyrdxlP-dep_Trfase"/>
</dbReference>
<dbReference type="SUPFAM" id="SSF53383">
    <property type="entry name" value="PLP-dependent transferases"/>
    <property type="match status" value="1"/>
</dbReference>
<dbReference type="InterPro" id="IPR004839">
    <property type="entry name" value="Aminotransferase_I/II_large"/>
</dbReference>
<organism evidence="4 5">
    <name type="scientific">Saccharophagus degradans</name>
    <dbReference type="NCBI Taxonomy" id="86304"/>
    <lineage>
        <taxon>Bacteria</taxon>
        <taxon>Pseudomonadati</taxon>
        <taxon>Pseudomonadota</taxon>
        <taxon>Gammaproteobacteria</taxon>
        <taxon>Cellvibrionales</taxon>
        <taxon>Cellvibrionaceae</taxon>
        <taxon>Saccharophagus</taxon>
    </lineage>
</organism>
<dbReference type="InterPro" id="IPR015422">
    <property type="entry name" value="PyrdxlP-dep_Trfase_small"/>
</dbReference>
<dbReference type="EC" id="2.6.1.9" evidence="4"/>
<dbReference type="RefSeq" id="WP_303493815.1">
    <property type="nucleotide sequence ID" value="NZ_JAUOPB010000015.1"/>
</dbReference>
<comment type="caution">
    <text evidence="4">The sequence shown here is derived from an EMBL/GenBank/DDBJ whole genome shotgun (WGS) entry which is preliminary data.</text>
</comment>
<dbReference type="GO" id="GO:0030170">
    <property type="term" value="F:pyridoxal phosphate binding"/>
    <property type="evidence" value="ECO:0007669"/>
    <property type="project" value="InterPro"/>
</dbReference>
<evidence type="ECO:0000259" key="3">
    <source>
        <dbReference type="Pfam" id="PF00155"/>
    </source>
</evidence>
<dbReference type="Gene3D" id="3.40.640.10">
    <property type="entry name" value="Type I PLP-dependent aspartate aminotransferase-like (Major domain)"/>
    <property type="match status" value="1"/>
</dbReference>
<proteinExistence type="predicted"/>
<comment type="cofactor">
    <cofactor evidence="1">
        <name>pyridoxal 5'-phosphate</name>
        <dbReference type="ChEBI" id="CHEBI:597326"/>
    </cofactor>
</comment>
<reference evidence="4" key="1">
    <citation type="submission" date="2023-07" db="EMBL/GenBank/DDBJ databases">
        <title>Genome content predicts the carbon catabolic preferences of heterotrophic bacteria.</title>
        <authorList>
            <person name="Gralka M."/>
        </authorList>
    </citation>
    <scope>NUCLEOTIDE SEQUENCE</scope>
    <source>
        <strain evidence="4">I3M17_2</strain>
    </source>
</reference>
<evidence type="ECO:0000313" key="5">
    <source>
        <dbReference type="Proteomes" id="UP001169760"/>
    </source>
</evidence>
<gene>
    <name evidence="4" type="ORF">Q4521_18905</name>
</gene>
<feature type="domain" description="Aminotransferase class I/classII large" evidence="3">
    <location>
        <begin position="72"/>
        <end position="369"/>
    </location>
</feature>
<dbReference type="Gene3D" id="3.90.1150.10">
    <property type="entry name" value="Aspartate Aminotransferase, domain 1"/>
    <property type="match status" value="1"/>
</dbReference>
<dbReference type="CDD" id="cd00609">
    <property type="entry name" value="AAT_like"/>
    <property type="match status" value="1"/>
</dbReference>
<sequence>MFAETEEKSFDIKLFEKTTHNPSFASLTNHFRTTNGLKDYCIPVNSYFPPAHIMDELFRRLPYALKYYPSSNESIADNIALFSGVTNPNWIVAGNGSTEIISWLNSIFIKESIFVPVPSFGRWVEEPMGLGVEVKTMSHSDDKLQKITAESYVAEVLASKAKNAVICNPNNPTGTLFSREEILWILERLTHLDNIIIDESFIDFSTENPPSVKNDVANFNNVWVLKSLGKNLGLHGVRMGYAISCEANIQRMKKHLPYWNVNGITEMLLSLIKTEQKAYDESRLKNINDAIYLSECVEQIREFTVFPTHSNFIFVKLNDEFDGEELRNRMLQDHACLIRNCGNKLGASKQYFRIAARPVEDIHYLVAALKDVLAGMKAE</sequence>
<dbReference type="AlphaFoldDB" id="A0AAW7XBG5"/>
<dbReference type="EMBL" id="JAUOPB010000015">
    <property type="protein sequence ID" value="MDO6424565.1"/>
    <property type="molecule type" value="Genomic_DNA"/>
</dbReference>